<feature type="domain" description="HIT" evidence="4">
    <location>
        <begin position="5"/>
        <end position="112"/>
    </location>
</feature>
<feature type="short sequence motif" description="Histidine triad motif" evidence="2 3">
    <location>
        <begin position="96"/>
        <end position="100"/>
    </location>
</feature>
<comment type="caution">
    <text evidence="5">The sequence shown here is derived from an EMBL/GenBank/DDBJ whole genome shotgun (WGS) entry which is preliminary data.</text>
</comment>
<dbReference type="InterPro" id="IPR001310">
    <property type="entry name" value="Histidine_triad_HIT"/>
</dbReference>
<protein>
    <submittedName>
        <fullName evidence="5">Histidine triad nucleotide-binding protein</fullName>
    </submittedName>
</protein>
<gene>
    <name evidence="5" type="ORF">A3J58_03060</name>
</gene>
<evidence type="ECO:0000313" key="5">
    <source>
        <dbReference type="EMBL" id="OHA04334.1"/>
    </source>
</evidence>
<accession>A0A1G2KYN4</accession>
<dbReference type="Gene3D" id="3.30.428.10">
    <property type="entry name" value="HIT-like"/>
    <property type="match status" value="1"/>
</dbReference>
<dbReference type="GO" id="GO:0003824">
    <property type="term" value="F:catalytic activity"/>
    <property type="evidence" value="ECO:0007669"/>
    <property type="project" value="InterPro"/>
</dbReference>
<proteinExistence type="predicted"/>
<dbReference type="PROSITE" id="PS51084">
    <property type="entry name" value="HIT_2"/>
    <property type="match status" value="1"/>
</dbReference>
<reference evidence="5 6" key="1">
    <citation type="journal article" date="2016" name="Nat. Commun.">
        <title>Thousands of microbial genomes shed light on interconnected biogeochemical processes in an aquifer system.</title>
        <authorList>
            <person name="Anantharaman K."/>
            <person name="Brown C.T."/>
            <person name="Hug L.A."/>
            <person name="Sharon I."/>
            <person name="Castelle C.J."/>
            <person name="Probst A.J."/>
            <person name="Thomas B.C."/>
            <person name="Singh A."/>
            <person name="Wilkins M.J."/>
            <person name="Karaoz U."/>
            <person name="Brodie E.L."/>
            <person name="Williams K.H."/>
            <person name="Hubbard S.S."/>
            <person name="Banfield J.F."/>
        </authorList>
    </citation>
    <scope>NUCLEOTIDE SEQUENCE [LARGE SCALE GENOMIC DNA]</scope>
</reference>
<evidence type="ECO:0000259" key="4">
    <source>
        <dbReference type="PROSITE" id="PS51084"/>
    </source>
</evidence>
<dbReference type="InterPro" id="IPR036265">
    <property type="entry name" value="HIT-like_sf"/>
</dbReference>
<feature type="active site" description="Tele-AMP-histidine intermediate" evidence="1">
    <location>
        <position position="98"/>
    </location>
</feature>
<sequence>MADCLFCKIGTGEIPSDTVYEDSHVRIFKDIHPKAPVHLLAIPKTHIESIAHLGHDHGAIVAALLYGAKETAERMGLTGYKLVFNVGREGGQMIDHLHLHILGGWQKGAPKHEV</sequence>
<evidence type="ECO:0000256" key="2">
    <source>
        <dbReference type="PIRSR" id="PIRSR601310-3"/>
    </source>
</evidence>
<name>A0A1G2KYN4_9BACT</name>
<dbReference type="Proteomes" id="UP000178510">
    <property type="component" value="Unassembled WGS sequence"/>
</dbReference>
<organism evidence="5 6">
    <name type="scientific">Candidatus Sungbacteria bacterium RIFCSPHIGHO2_02_FULL_52_23</name>
    <dbReference type="NCBI Taxonomy" id="1802274"/>
    <lineage>
        <taxon>Bacteria</taxon>
        <taxon>Candidatus Sungiibacteriota</taxon>
    </lineage>
</organism>
<dbReference type="STRING" id="1802274.A3J58_03060"/>
<evidence type="ECO:0000256" key="3">
    <source>
        <dbReference type="PROSITE-ProRule" id="PRU00464"/>
    </source>
</evidence>
<dbReference type="PRINTS" id="PR00332">
    <property type="entry name" value="HISTRIAD"/>
</dbReference>
<dbReference type="InterPro" id="IPR019808">
    <property type="entry name" value="Histidine_triad_CS"/>
</dbReference>
<evidence type="ECO:0000313" key="6">
    <source>
        <dbReference type="Proteomes" id="UP000178510"/>
    </source>
</evidence>
<dbReference type="PROSITE" id="PS00892">
    <property type="entry name" value="HIT_1"/>
    <property type="match status" value="1"/>
</dbReference>
<dbReference type="PANTHER" id="PTHR23089">
    <property type="entry name" value="HISTIDINE TRIAD HIT PROTEIN"/>
    <property type="match status" value="1"/>
</dbReference>
<dbReference type="Pfam" id="PF11969">
    <property type="entry name" value="DcpS_C"/>
    <property type="match status" value="1"/>
</dbReference>
<dbReference type="EMBL" id="MHQM01000001">
    <property type="protein sequence ID" value="OHA04334.1"/>
    <property type="molecule type" value="Genomic_DNA"/>
</dbReference>
<evidence type="ECO:0000256" key="1">
    <source>
        <dbReference type="PIRSR" id="PIRSR601310-1"/>
    </source>
</evidence>
<dbReference type="InterPro" id="IPR011146">
    <property type="entry name" value="HIT-like"/>
</dbReference>
<dbReference type="SUPFAM" id="SSF54197">
    <property type="entry name" value="HIT-like"/>
    <property type="match status" value="1"/>
</dbReference>
<dbReference type="AlphaFoldDB" id="A0A1G2KYN4"/>